<gene>
    <name evidence="7" type="ORF">SAMN05421835_107103</name>
</gene>
<keyword evidence="8" id="KW-1185">Reference proteome</keyword>
<feature type="transmembrane region" description="Helical" evidence="6">
    <location>
        <begin position="238"/>
        <end position="260"/>
    </location>
</feature>
<comment type="similarity">
    <text evidence="5">Belongs to the FNT transporter (TC 1.A.16) family.</text>
</comment>
<organism evidence="7 8">
    <name type="scientific">Amycolatopsis sacchari</name>
    <dbReference type="NCBI Taxonomy" id="115433"/>
    <lineage>
        <taxon>Bacteria</taxon>
        <taxon>Bacillati</taxon>
        <taxon>Actinomycetota</taxon>
        <taxon>Actinomycetes</taxon>
        <taxon>Pseudonocardiales</taxon>
        <taxon>Pseudonocardiaceae</taxon>
        <taxon>Amycolatopsis</taxon>
    </lineage>
</organism>
<sequence length="285" mass="29018">MPIPASEALGLQAEVAEGKIDDLRRPGRYLVSSLFAGAFIGVAVVLLLEATGPLDAAHSPWTKVVQGLVFGIALTAVVFAGAELSTGNMMTMTQGVLVRRRGVGAAVGVVLASFVGNLLGSVLFAWLVHEGGVLAIGATPGHAGPGAALLASLLKAKTAESAGALFFRGVLCNFLVCLAVWMAARTKSDGAKLALIFWCLLAFVASGFEHVVANMTTFSLGLFEDVPGVTLAAFGRNLLFVGLGNLVGGGLLVGAGYAFVARRPGAKAHGTDTAGQEGELASTRA</sequence>
<evidence type="ECO:0000313" key="7">
    <source>
        <dbReference type="EMBL" id="SFJ65026.1"/>
    </source>
</evidence>
<keyword evidence="3 6" id="KW-1133">Transmembrane helix</keyword>
<dbReference type="OrthoDB" id="9786493at2"/>
<name>A0A1I3T5U3_9PSEU</name>
<dbReference type="GO" id="GO:0005886">
    <property type="term" value="C:plasma membrane"/>
    <property type="evidence" value="ECO:0007669"/>
    <property type="project" value="TreeGrafter"/>
</dbReference>
<feature type="transmembrane region" description="Helical" evidence="6">
    <location>
        <begin position="162"/>
        <end position="183"/>
    </location>
</feature>
<evidence type="ECO:0000256" key="1">
    <source>
        <dbReference type="ARBA" id="ARBA00004141"/>
    </source>
</evidence>
<keyword evidence="2 6" id="KW-0812">Transmembrane</keyword>
<dbReference type="Proteomes" id="UP000199025">
    <property type="component" value="Unassembled WGS sequence"/>
</dbReference>
<reference evidence="7 8" key="1">
    <citation type="submission" date="2016-10" db="EMBL/GenBank/DDBJ databases">
        <authorList>
            <person name="de Groot N.N."/>
        </authorList>
    </citation>
    <scope>NUCLEOTIDE SEQUENCE [LARGE SCALE GENOMIC DNA]</scope>
    <source>
        <strain evidence="7 8">DSM 44468</strain>
    </source>
</reference>
<feature type="transmembrane region" description="Helical" evidence="6">
    <location>
        <begin position="103"/>
        <end position="128"/>
    </location>
</feature>
<evidence type="ECO:0000256" key="4">
    <source>
        <dbReference type="ARBA" id="ARBA00023136"/>
    </source>
</evidence>
<dbReference type="Gene3D" id="1.20.1080.10">
    <property type="entry name" value="Glycerol uptake facilitator protein"/>
    <property type="match status" value="1"/>
</dbReference>
<feature type="transmembrane region" description="Helical" evidence="6">
    <location>
        <begin position="29"/>
        <end position="48"/>
    </location>
</feature>
<evidence type="ECO:0000313" key="8">
    <source>
        <dbReference type="Proteomes" id="UP000199025"/>
    </source>
</evidence>
<dbReference type="Pfam" id="PF01226">
    <property type="entry name" value="Form_Nir_trans"/>
    <property type="match status" value="1"/>
</dbReference>
<dbReference type="PANTHER" id="PTHR30520">
    <property type="entry name" value="FORMATE TRANSPORTER-RELATED"/>
    <property type="match status" value="1"/>
</dbReference>
<evidence type="ECO:0000256" key="5">
    <source>
        <dbReference type="ARBA" id="ARBA00049660"/>
    </source>
</evidence>
<dbReference type="PANTHER" id="PTHR30520:SF8">
    <property type="entry name" value="NITRITE TRANSPORTER NIRC"/>
    <property type="match status" value="1"/>
</dbReference>
<comment type="subcellular location">
    <subcellularLocation>
        <location evidence="1">Membrane</location>
        <topology evidence="1">Multi-pass membrane protein</topology>
    </subcellularLocation>
</comment>
<evidence type="ECO:0000256" key="2">
    <source>
        <dbReference type="ARBA" id="ARBA00022692"/>
    </source>
</evidence>
<feature type="transmembrane region" description="Helical" evidence="6">
    <location>
        <begin position="195"/>
        <end position="218"/>
    </location>
</feature>
<dbReference type="InterPro" id="IPR024002">
    <property type="entry name" value="For/NO2_transpt_CS"/>
</dbReference>
<dbReference type="PROSITE" id="PS01006">
    <property type="entry name" value="FORMATE_NITRITE_TP_2"/>
    <property type="match status" value="1"/>
</dbReference>
<keyword evidence="4 6" id="KW-0472">Membrane</keyword>
<dbReference type="InterPro" id="IPR000292">
    <property type="entry name" value="For/NO2_transpt"/>
</dbReference>
<evidence type="ECO:0000256" key="3">
    <source>
        <dbReference type="ARBA" id="ARBA00022989"/>
    </source>
</evidence>
<dbReference type="GO" id="GO:0015499">
    <property type="term" value="F:formate transmembrane transporter activity"/>
    <property type="evidence" value="ECO:0007669"/>
    <property type="project" value="TreeGrafter"/>
</dbReference>
<evidence type="ECO:0000256" key="6">
    <source>
        <dbReference type="SAM" id="Phobius"/>
    </source>
</evidence>
<accession>A0A1I3T5U3</accession>
<protein>
    <submittedName>
        <fullName evidence="7">Nitrite transporter NirC</fullName>
    </submittedName>
</protein>
<dbReference type="RefSeq" id="WP_091507320.1">
    <property type="nucleotide sequence ID" value="NZ_FORP01000007.1"/>
</dbReference>
<dbReference type="AlphaFoldDB" id="A0A1I3T5U3"/>
<feature type="transmembrane region" description="Helical" evidence="6">
    <location>
        <begin position="60"/>
        <end position="82"/>
    </location>
</feature>
<dbReference type="EMBL" id="FORP01000007">
    <property type="protein sequence ID" value="SFJ65026.1"/>
    <property type="molecule type" value="Genomic_DNA"/>
</dbReference>
<proteinExistence type="inferred from homology"/>
<dbReference type="InterPro" id="IPR023271">
    <property type="entry name" value="Aquaporin-like"/>
</dbReference>
<dbReference type="STRING" id="115433.SAMN05421835_107103"/>